<reference evidence="2" key="1">
    <citation type="journal article" date="2023" name="Science">
        <title>Genome structures resolve the early diversification of teleost fishes.</title>
        <authorList>
            <person name="Parey E."/>
            <person name="Louis A."/>
            <person name="Montfort J."/>
            <person name="Bouchez O."/>
            <person name="Roques C."/>
            <person name="Iampietro C."/>
            <person name="Lluch J."/>
            <person name="Castinel A."/>
            <person name="Donnadieu C."/>
            <person name="Desvignes T."/>
            <person name="Floi Bucao C."/>
            <person name="Jouanno E."/>
            <person name="Wen M."/>
            <person name="Mejri S."/>
            <person name="Dirks R."/>
            <person name="Jansen H."/>
            <person name="Henkel C."/>
            <person name="Chen W.J."/>
            <person name="Zahm M."/>
            <person name="Cabau C."/>
            <person name="Klopp C."/>
            <person name="Thompson A.W."/>
            <person name="Robinson-Rechavi M."/>
            <person name="Braasch I."/>
            <person name="Lecointre G."/>
            <person name="Bobe J."/>
            <person name="Postlethwait J.H."/>
            <person name="Berthelot C."/>
            <person name="Roest Crollius H."/>
            <person name="Guiguen Y."/>
        </authorList>
    </citation>
    <scope>NUCLEOTIDE SEQUENCE</scope>
    <source>
        <strain evidence="2">NC1722</strain>
    </source>
</reference>
<dbReference type="PANTHER" id="PTHR37984">
    <property type="entry name" value="PROTEIN CBG26694"/>
    <property type="match status" value="1"/>
</dbReference>
<gene>
    <name evidence="2" type="ORF">AAFF_G00419840</name>
</gene>
<dbReference type="PROSITE" id="PS50994">
    <property type="entry name" value="INTEGRASE"/>
    <property type="match status" value="1"/>
</dbReference>
<dbReference type="PANTHER" id="PTHR37984:SF15">
    <property type="entry name" value="INTEGRASE CATALYTIC DOMAIN-CONTAINING PROTEIN"/>
    <property type="match status" value="1"/>
</dbReference>
<dbReference type="EMBL" id="JAINUG010000088">
    <property type="protein sequence ID" value="KAJ8398787.1"/>
    <property type="molecule type" value="Genomic_DNA"/>
</dbReference>
<dbReference type="Gene3D" id="3.30.420.10">
    <property type="entry name" value="Ribonuclease H-like superfamily/Ribonuclease H"/>
    <property type="match status" value="1"/>
</dbReference>
<dbReference type="AlphaFoldDB" id="A0AAD7WJ33"/>
<keyword evidence="3" id="KW-1185">Reference proteome</keyword>
<dbReference type="GO" id="GO:0015074">
    <property type="term" value="P:DNA integration"/>
    <property type="evidence" value="ECO:0007669"/>
    <property type="project" value="InterPro"/>
</dbReference>
<sequence length="201" mass="21899">MQAMLQAQGLTDEQRVDFVLGAPERVSRQEVWLVPEAQQRTLEGLLAHPVPLSEVTVGAAGGELPQTCGELGWGDDRPREDCSSSGLSSAIDGAYGWAVPVKDQMAQTTVQAIWKTVVHQCGCPDRFFSGRGPAFESSLVAAFCKLYGTKVRTTPYHPEGNGACERFSHTLLPLLGSLGEEEQSRWPEKLLLLTQGTQKRC</sequence>
<dbReference type="InterPro" id="IPR036397">
    <property type="entry name" value="RNaseH_sf"/>
</dbReference>
<protein>
    <recommendedName>
        <fullName evidence="1">Integrase catalytic domain-containing protein</fullName>
    </recommendedName>
</protein>
<dbReference type="SUPFAM" id="SSF53098">
    <property type="entry name" value="Ribonuclease H-like"/>
    <property type="match status" value="1"/>
</dbReference>
<dbReference type="GO" id="GO:0003676">
    <property type="term" value="F:nucleic acid binding"/>
    <property type="evidence" value="ECO:0007669"/>
    <property type="project" value="InterPro"/>
</dbReference>
<proteinExistence type="predicted"/>
<organism evidence="2 3">
    <name type="scientific">Aldrovandia affinis</name>
    <dbReference type="NCBI Taxonomy" id="143900"/>
    <lineage>
        <taxon>Eukaryota</taxon>
        <taxon>Metazoa</taxon>
        <taxon>Chordata</taxon>
        <taxon>Craniata</taxon>
        <taxon>Vertebrata</taxon>
        <taxon>Euteleostomi</taxon>
        <taxon>Actinopterygii</taxon>
        <taxon>Neopterygii</taxon>
        <taxon>Teleostei</taxon>
        <taxon>Notacanthiformes</taxon>
        <taxon>Halosauridae</taxon>
        <taxon>Aldrovandia</taxon>
    </lineage>
</organism>
<feature type="domain" description="Integrase catalytic" evidence="1">
    <location>
        <begin position="61"/>
        <end position="201"/>
    </location>
</feature>
<dbReference type="InterPro" id="IPR012337">
    <property type="entry name" value="RNaseH-like_sf"/>
</dbReference>
<name>A0AAD7WJ33_9TELE</name>
<evidence type="ECO:0000313" key="2">
    <source>
        <dbReference type="EMBL" id="KAJ8398787.1"/>
    </source>
</evidence>
<dbReference type="Proteomes" id="UP001221898">
    <property type="component" value="Unassembled WGS sequence"/>
</dbReference>
<comment type="caution">
    <text evidence="2">The sequence shown here is derived from an EMBL/GenBank/DDBJ whole genome shotgun (WGS) entry which is preliminary data.</text>
</comment>
<dbReference type="InterPro" id="IPR050951">
    <property type="entry name" value="Retrovirus_Pol_polyprotein"/>
</dbReference>
<accession>A0AAD7WJ33</accession>
<dbReference type="InterPro" id="IPR001584">
    <property type="entry name" value="Integrase_cat-core"/>
</dbReference>
<evidence type="ECO:0000259" key="1">
    <source>
        <dbReference type="PROSITE" id="PS50994"/>
    </source>
</evidence>
<evidence type="ECO:0000313" key="3">
    <source>
        <dbReference type="Proteomes" id="UP001221898"/>
    </source>
</evidence>